<comment type="caution">
    <text evidence="55">Lacks conserved residue(s) required for the propagation of feature annotation.</text>
</comment>
<evidence type="ECO:0000259" key="76">
    <source>
        <dbReference type="PROSITE" id="PS51955"/>
    </source>
</evidence>
<evidence type="ECO:0000259" key="73">
    <source>
        <dbReference type="PROSITE" id="PS51952"/>
    </source>
</evidence>
<feature type="domain" description="Peptidase C16" evidence="60">
    <location>
        <begin position="1653"/>
        <end position="1911"/>
    </location>
</feature>
<feature type="domain" description="RdRp Nsp8 cofactor" evidence="71">
    <location>
        <begin position="3609"/>
        <end position="3803"/>
    </location>
</feature>
<dbReference type="PROSITE" id="PS51954">
    <property type="entry name" value="COV_N7_MTASE"/>
    <property type="match status" value="1"/>
</dbReference>
<protein>
    <recommendedName>
        <fullName evidence="57">ORF1ab polyprotein</fullName>
    </recommendedName>
</protein>
<dbReference type="InterPro" id="IPR009469">
    <property type="entry name" value="RdRp_N_CoV"/>
</dbReference>
<feature type="domain" description="CoV Nsp2 N-terminal" evidence="81">
    <location>
        <begin position="112"/>
        <end position="358"/>
    </location>
</feature>
<dbReference type="EMBL" id="OQ175237">
    <property type="protein sequence ID" value="WCC63017.1"/>
    <property type="molecule type" value="Genomic_RNA"/>
</dbReference>
<dbReference type="InterPro" id="IPR043502">
    <property type="entry name" value="DNA/RNA_pol_sf"/>
</dbReference>
<evidence type="ECO:0000256" key="17">
    <source>
        <dbReference type="ARBA" id="ARBA00022722"/>
    </source>
</evidence>
<evidence type="ECO:0000256" key="16">
    <source>
        <dbReference type="ARBA" id="ARBA00022695"/>
    </source>
</evidence>
<comment type="subcellular location">
    <subcellularLocation>
        <location evidence="4">Host cytoplasm</location>
        <location evidence="4">Host perinuclear region</location>
    </subcellularLocation>
    <subcellularLocation>
        <location evidence="5">Host endoplasmic reticulum-Golgi intermediate compartment</location>
    </subcellularLocation>
    <subcellularLocation>
        <location evidence="3">Host membrane</location>
        <topology evidence="3">Multi-pass membrane protein</topology>
    </subcellularLocation>
</comment>
<keyword evidence="19" id="KW-0677">Repeat</keyword>
<evidence type="ECO:0000256" key="31">
    <source>
        <dbReference type="ARBA" id="ARBA00022870"/>
    </source>
</evidence>
<evidence type="ECO:0000256" key="8">
    <source>
        <dbReference type="ARBA" id="ARBA00022484"/>
    </source>
</evidence>
<keyword evidence="39 56" id="KW-1015">Disulfide bond</keyword>
<dbReference type="Gene3D" id="3.40.220.10">
    <property type="entry name" value="Leucine Aminopeptidase, subunit E, domain 1"/>
    <property type="match status" value="1"/>
</dbReference>
<dbReference type="PANTHER" id="PTHR43788">
    <property type="entry name" value="DNA2/NAM7 HELICASE FAMILY MEMBER"/>
    <property type="match status" value="1"/>
</dbReference>
<feature type="active site" evidence="52">
    <location>
        <position position="5761"/>
    </location>
</feature>
<dbReference type="Pfam" id="PF20633">
    <property type="entry name" value="CoV_NSP13_stalk"/>
    <property type="match status" value="1"/>
</dbReference>
<feature type="active site" evidence="52">
    <location>
        <position position="5660"/>
    </location>
</feature>
<dbReference type="InterPro" id="IPR029063">
    <property type="entry name" value="SAM-dependent_MTases_sf"/>
</dbReference>
<evidence type="ECO:0000256" key="44">
    <source>
        <dbReference type="ARBA" id="ARBA00043918"/>
    </source>
</evidence>
<dbReference type="PROSITE" id="PS51991">
    <property type="entry name" value="COV_NSP2_C"/>
    <property type="match status" value="1"/>
</dbReference>
<dbReference type="PROSITE" id="PS51989">
    <property type="entry name" value="COV_NSP2_N"/>
    <property type="match status" value="1"/>
</dbReference>
<dbReference type="InterPro" id="IPR047570">
    <property type="entry name" value="NSP12_IF_CoV"/>
</dbReference>
<dbReference type="GO" id="GO:0016829">
    <property type="term" value="F:lyase activity"/>
    <property type="evidence" value="ECO:0007669"/>
    <property type="project" value="UniProtKB-KW"/>
</dbReference>
<proteinExistence type="inferred from homology"/>
<dbReference type="GO" id="GO:0039520">
    <property type="term" value="P:symbiont-mediated activation of host autophagy"/>
    <property type="evidence" value="ECO:0007669"/>
    <property type="project" value="UniProtKB-KW"/>
</dbReference>
<evidence type="ECO:0000256" key="57">
    <source>
        <dbReference type="PROSITE-ProRule" id="PRU01344"/>
    </source>
</evidence>
<dbReference type="InterPro" id="IPR009003">
    <property type="entry name" value="Peptidase_S1_PA"/>
</dbReference>
<dbReference type="GO" id="GO:0075523">
    <property type="term" value="P:viral translational frameshifting"/>
    <property type="evidence" value="ECO:0007669"/>
    <property type="project" value="UniProtKB-KW"/>
</dbReference>
<evidence type="ECO:0000256" key="26">
    <source>
        <dbReference type="ARBA" id="ARBA00022806"/>
    </source>
</evidence>
<dbReference type="InterPro" id="IPR043472">
    <property type="entry name" value="Macro_dom-like"/>
</dbReference>
<dbReference type="InterPro" id="IPR043174">
    <property type="entry name" value="NSP15_middle_sf"/>
</dbReference>
<keyword evidence="42" id="KW-0899">Viral immunoevasion</keyword>
<dbReference type="PROSITE" id="PS51949">
    <property type="entry name" value="COV_NSP7"/>
    <property type="match status" value="1"/>
</dbReference>
<evidence type="ECO:0000256" key="13">
    <source>
        <dbReference type="ARBA" id="ARBA00022670"/>
    </source>
</evidence>
<evidence type="ECO:0000256" key="54">
    <source>
        <dbReference type="PROSITE-ProRule" id="PRU01303"/>
    </source>
</evidence>
<dbReference type="PROSITE" id="PS51958">
    <property type="entry name" value="NENDOU"/>
    <property type="match status" value="1"/>
</dbReference>
<evidence type="ECO:0000259" key="74">
    <source>
        <dbReference type="PROSITE" id="PS51953"/>
    </source>
</evidence>
<dbReference type="CDD" id="cd21171">
    <property type="entry name" value="NTD_alpha_betaCoV_Nsp15-like"/>
    <property type="match status" value="1"/>
</dbReference>
<keyword evidence="18 55" id="KW-0479">Metal-binding</keyword>
<feature type="region of interest" description="Y1" evidence="55">
    <location>
        <begin position="2127"/>
        <end position="2217"/>
    </location>
</feature>
<dbReference type="InterPro" id="IPR044356">
    <property type="entry name" value="RdRp_alphaCoV"/>
</dbReference>
<feature type="active site" evidence="54">
    <location>
        <position position="6333"/>
    </location>
</feature>
<gene>
    <name evidence="86" type="primary">ORF1ab</name>
</gene>
<dbReference type="Gene3D" id="3.40.50.300">
    <property type="entry name" value="P-loop containing nucleotide triphosphate hydrolases"/>
    <property type="match status" value="2"/>
</dbReference>
<evidence type="ECO:0000256" key="43">
    <source>
        <dbReference type="ARBA" id="ARBA00024600"/>
    </source>
</evidence>
<feature type="domain" description="CoV Nsp2 C-terminal" evidence="82">
    <location>
        <begin position="778"/>
        <end position="896"/>
    </location>
</feature>
<feature type="transmembrane region" description="Helical" evidence="58">
    <location>
        <begin position="3308"/>
        <end position="3328"/>
    </location>
</feature>
<dbReference type="CDD" id="cd21731">
    <property type="entry name" value="alphaCoV_PLPro"/>
    <property type="match status" value="1"/>
</dbReference>
<keyword evidence="16" id="KW-0548">Nucleotidyltransferase</keyword>
<dbReference type="InterPro" id="IPR042515">
    <property type="entry name" value="NSP15_N_CoV"/>
</dbReference>
<dbReference type="InterPro" id="IPR047912">
    <property type="entry name" value="Nsp13_helicase_alphaCoV"/>
</dbReference>
<dbReference type="CDD" id="cd21897">
    <property type="entry name" value="alphaCoV_Nsp9"/>
    <property type="match status" value="1"/>
</dbReference>
<evidence type="ECO:0000259" key="60">
    <source>
        <dbReference type="PROSITE" id="PS51124"/>
    </source>
</evidence>
<keyword evidence="31" id="KW-1043">Host membrane</keyword>
<keyword evidence="41" id="KW-0456">Lyase</keyword>
<evidence type="ECO:0000256" key="4">
    <source>
        <dbReference type="ARBA" id="ARBA00004407"/>
    </source>
</evidence>
<dbReference type="Gene3D" id="3.40.50.150">
    <property type="entry name" value="Vaccinia Virus protein VP39"/>
    <property type="match status" value="1"/>
</dbReference>
<keyword evidence="14 53" id="KW-0808">Transferase</keyword>
<accession>A0AA49ECR4</accession>
<evidence type="ECO:0000259" key="85">
    <source>
        <dbReference type="PROSITE" id="PS52000"/>
    </source>
</evidence>
<feature type="domain" description="AV-Nsp11N/CoV-Nsp15M" evidence="79">
    <location>
        <begin position="6150"/>
        <end position="6271"/>
    </location>
</feature>
<dbReference type="InterPro" id="IPR043615">
    <property type="entry name" value="NSP2_N_CoV"/>
</dbReference>
<evidence type="ECO:0000259" key="71">
    <source>
        <dbReference type="PROSITE" id="PS51950"/>
    </source>
</evidence>
<dbReference type="SUPFAM" id="SSF144246">
    <property type="entry name" value="Coronavirus NSP10-like"/>
    <property type="match status" value="1"/>
</dbReference>
<evidence type="ECO:0000259" key="62">
    <source>
        <dbReference type="PROSITE" id="PS51442"/>
    </source>
</evidence>
<dbReference type="Pfam" id="PF19219">
    <property type="entry name" value="CoV_NSP15_N"/>
    <property type="match status" value="1"/>
</dbReference>
<dbReference type="PROSITE" id="PS51950">
    <property type="entry name" value="COV_NSP8"/>
    <property type="match status" value="1"/>
</dbReference>
<evidence type="ECO:0000256" key="50">
    <source>
        <dbReference type="PROSITE-ProRule" id="PRU01294"/>
    </source>
</evidence>
<comment type="similarity">
    <text evidence="6 50">Belongs to the coronaviruses polyprotein 1ab family.</text>
</comment>
<dbReference type="InterPro" id="IPR041679">
    <property type="entry name" value="DNA2/NAM7-like_C"/>
</dbReference>
<dbReference type="InterPro" id="IPR032505">
    <property type="entry name" value="CoV_NSP4_C"/>
</dbReference>
<dbReference type="SUPFAM" id="SSF140367">
    <property type="entry name" value="Coronavirus NSP7-like"/>
    <property type="match status" value="1"/>
</dbReference>
<evidence type="ECO:0000259" key="70">
    <source>
        <dbReference type="PROSITE" id="PS51949"/>
    </source>
</evidence>
<evidence type="ECO:0000259" key="67">
    <source>
        <dbReference type="PROSITE" id="PS51946"/>
    </source>
</evidence>
<dbReference type="PROSITE" id="PS52000">
    <property type="entry name" value="COV_NSP12_IF"/>
    <property type="match status" value="1"/>
</dbReference>
<dbReference type="InterPro" id="IPR044385">
    <property type="entry name" value="NSP2_HCoV-229E-like"/>
</dbReference>
<dbReference type="InterPro" id="IPR048673">
    <property type="entry name" value="NSP13_stalk_CoV"/>
</dbReference>
<dbReference type="InterPro" id="IPR014828">
    <property type="entry name" value="NSP7_CoV"/>
</dbReference>
<feature type="domain" description="CV ZBD" evidence="63">
    <location>
        <begin position="4974"/>
        <end position="5086"/>
    </location>
</feature>
<dbReference type="GO" id="GO:0004197">
    <property type="term" value="F:cysteine-type endopeptidase activity"/>
    <property type="evidence" value="ECO:0007669"/>
    <property type="project" value="InterPro"/>
</dbReference>
<evidence type="ECO:0000259" key="65">
    <source>
        <dbReference type="PROSITE" id="PS51943"/>
    </source>
</evidence>
<keyword evidence="17 52" id="KW-0540">Nuclease</keyword>
<feature type="domain" description="ExoN/MTase coactivator" evidence="73">
    <location>
        <begin position="3912"/>
        <end position="4050"/>
    </location>
</feature>
<keyword evidence="27" id="KW-0788">Thiol protease</keyword>
<feature type="domain" description="(+)RNA virus helicase C-terminal" evidence="64">
    <location>
        <begin position="5221"/>
        <end position="5583"/>
    </location>
</feature>
<dbReference type="PROSITE" id="PS51657">
    <property type="entry name" value="PSRV_HELICASE"/>
    <property type="match status" value="1"/>
</dbReference>
<feature type="active site" evidence="54">
    <location>
        <position position="6374"/>
    </location>
</feature>
<evidence type="ECO:0000256" key="27">
    <source>
        <dbReference type="ARBA" id="ARBA00022807"/>
    </source>
</evidence>
<dbReference type="Gene3D" id="6.10.140.2090">
    <property type="match status" value="1"/>
</dbReference>
<dbReference type="PROSITE" id="PS51124">
    <property type="entry name" value="PEPTIDASE_C16"/>
    <property type="match status" value="2"/>
</dbReference>
<keyword evidence="13" id="KW-0645">Protease</keyword>
<dbReference type="CDD" id="cd21557">
    <property type="entry name" value="Macro_X_Nsp3-like"/>
    <property type="match status" value="1"/>
</dbReference>
<evidence type="ECO:0000256" key="20">
    <source>
        <dbReference type="ARBA" id="ARBA00022741"/>
    </source>
</evidence>
<feature type="domain" description="Nsp12 RNA-dependent RNA polymerase" evidence="69">
    <location>
        <begin position="4406"/>
        <end position="4973"/>
    </location>
</feature>
<evidence type="ECO:0000259" key="79">
    <source>
        <dbReference type="PROSITE" id="PS51961"/>
    </source>
</evidence>
<evidence type="ECO:0000256" key="3">
    <source>
        <dbReference type="ARBA" id="ARBA00004301"/>
    </source>
</evidence>
<dbReference type="Gene3D" id="3.30.70.3540">
    <property type="entry name" value="Nsp8 replicase, head domain"/>
    <property type="match status" value="1"/>
</dbReference>
<comment type="function">
    <text evidence="45">Forms a primer, NSP9-pU, which is utilized by the polymerase for the initiation of RNA chains. Interacts with ribosome signal recognition particle RNA (SRP). Together with NSP8, suppress protein integration into the cell membrane, thereby disrupting host immune defenses.</text>
</comment>
<dbReference type="InterPro" id="IPR027351">
    <property type="entry name" value="(+)RNA_virus_helicase_core_dom"/>
</dbReference>
<sequence>MSINQLTLAFASDQEISGYGFPSMSDAVEHFSSSASCGFKDCRFVAFGLHSTVVGVYPNDFVVALEGDDVLTAYIATFDATPRGLRGWLIPSNSNYVLEDFQVIFGKRGGNVVLVDNYMCGADGKPAVPSEQWSFVDYFNDDIEEVVINGVTYRHAWNTVRADDPYEKQGLLSIKSIEYLSTALHKLPNGAVLGIAGTPKKRKAVVLDDKYGKLYDACGVPFVTNGKTLSDVVPKPLFIHALVRCKCGVEAWTVGDWTGFKTTCCGVTGKVTTFAIGDVVPGDIVFTTKNAGKGTKFFGGLVMTFVDTIDDVSVWRISKAYTVDNFVAAANFDEHDHAISLDQCSFDNFSPVSVALKFSLLRGECCDVIKVAVATGVIDIGLGVFDVSDAVFDNIPWFVQKFEFLKPAWDALKHATIGLGVTSKAVLSFVKALCSAAFSVVEGVPAIVCNVSEKFSVVFESFIKYARECFTVLCDDVVIFGVKCKAVGDYIIFKNCVAKTIKTKIKGVKEAGLKTMNYTHCLFGPTKPIIVKRVERSDAQLRIVDAVVPLNTEGECLVVGGRAMFRSDGYYRFMSDASVVLETPVFTAGSQYSVVFDTDTLPIAPEVGSVFEGDSIAAVAQVVASKVQLFNNRFVVYNARVADGAINVFCDYNFTCPAFLEGFSEWFPFCKNHFRDEGFCEFYDGIIGSDSAFVTTFQPYLNLKPTIDAYLGPEIVQAVDGGRIWRTVINGISDAINFCKNLRLQFEFGELKGTVVKRFKGVLRTLLTFYNEFIQTTVSSVTICGINAFYYAFAKPMLCLRGVTERVINFDIASLDRPALDGLSTCNVFVHGATAVSVDSIDQDILELEECDFVEPAIHGKLVISDDYGFYECETGVYPYASDGTVLPLRFKKRAGGKSVAFDDNVIVTEIDPIFKVRLSFEFEDDKLVELCKKVIGGKIKCSSWSQLVETIDTALVTIKSYYSVPDYFIYDEEGGSDLNLDVMVSEWPLQNDGVSDVEVAAAEVDTSSDVTNVNETAIEIIEVNSAFAIEEPPARPVSPFGFETNELNGRRVLVQSNNNCWVNAACYQLQVLGFESPAMELYKVGGTHNLVKQCYEAIGAFMGSLGDAAHCLEVLLRNVKTATLTVEVTCECSSRVEEISGSFFRFLPSKSKFEYGSCFACHTTRYYRVCGIVGSAVFAQTLKPLKLDDLMCDVASATVFLGDGCGHYLVNDYEKNLCVDGMGVYKIRHNTIDTIVVRDANIKHTVVAPFVEYCNVKFYQGDFKDLAGLSHDFVVNAANSNLAHGGGVAKAIDDYTNGKLQKLSKSFVKRYGQVSVGECVMIDTGKLKVLNAVGPRKGKDADSLLTTVYTNIFARKGEPLMPLISCGIFGFDLRDSLRAFLDVCGTRPVKCFVYTDAEREAVLKFLTSPPVEALVEDSTESAVKLLVEEVSVNDTIVIAPFYTSGVHRFYDTTSVIDVVRLGFKNIVLFTDQVLTVSGFGTCLDTHLDGLLSDMSHRYVSDNKAVPFGNILSLDCGAFTVVDAVTPLDGSSFEKQSTRTIRKLAKLDGPTLCVLPNAIAIFDKLFALGDNFSFLVLDSVRCVFDNYTKPKDVKIKVTTDGRNVDDVVVTTAETFDAQLGPASDGSDSLVGVVPTTNDAGKIVTTVPDVNWSKHFGFSDAAVFVALDHSRFSYESAVVDGKRTLVDSDNNCWVNATCLALQFLKPTFKYVGLEDLWNKFMTGDVAGFVHFLYYIEGVDKGAKGDAESTLSKLDKYIVSSGSVTVERSTVCERCSNTVRTVNGAIVEASIMLNGHVDGHCSHNFEWCVQTVSVKGDVILLHSGGLSCSSYIHGDAYVAFSGNTDNGHYTVFDSKLSRMYDGLKCVKTTLDTFVASSVIIRNGSYSTKVDRVPLIKKLDDSAEKFFNVGDIIAHNVIYFFVWVMTTLSTLYKYWRGGNFKLLSSIPERSGVVLRRSLKYNLRVLRTNVASKQRHCFMFAKFLLLLYTVYALLFMVVRFSFFNDYICSANIKGYASSDFDKDKFCNGSLVCKTCLFGYQELNQFQHVGVVWSYVREPLFSSVLPLCYFAVIAIFGSAIERFALCYFAAQFINNMCSFFKLQDSFWLVQLVPFDVFGDEILVMFLSYRAICFFKHVVFGCDKPSCVACCKSAKLKRIAMDTIVNGSRRSFYVNANGGSKLCKKHNFFCVACDSFGSGHTYINDQIAIELHNVTKLHVKPTGPAFINVDKVEFSDGFYRIYAGDKFWKYNFDITDKKFSCKEVLKTCNILDDFIVFDNNGSNLSQVQNACVYLSQLLCKPIKIIDSALLSSLNVDFTGALHKAFIDVLHNSFSKDFSSCKTMHDCKELLELDISDEDFVRVVSDAHRFDVLITDTSFNNFCTSYAKPAEKLSSFDLAHCMRSGAKVVNHNVLIKEKMPIVWNCVDFAKLSLDARKYIVKTAKVKGVTFLLTVNNNIMETTLPCVSVLQKQGAGKVTSVWKNFWYICGAVLALFVLLNCLNFTEYASSLPGYDFKYIEDGQLKPFLNGLQCVRNTFDNFMDWHSQKFGFKPTNSDKCPIVVGASDAGRVIPGVASDVYLLGKTLIFTLKTVFGSAGHCYDVNGIADGEKCLFNSACTNLEGLGGIRTYCYKSGLMPNALTYGDLQHDSYYRLSGDNYVRLPYVVVQGLGFRAVRTQATTYCRVGECVDSKAGMCFGADRWMVYSNEIGSDFICGSSLMDLFRNVLSVFNYNFSTMIMSGQVIFNCILACVVVFGCYFVMKFRRVFGDMSLAVFTVCAAVVVNNLSYFISLNYMGMVVYSFLYFISTRGLKYCFIWDISYVVAYCLLAPWWLLTWYICAALVGLIPNLFKLKVSTTLFEGTKFVGTFDAAAVGTFVIDARSYERLINSTSIEKIKQYASTFNKYKYYSGSANEADYRCACYAHLAKALIDFSTTRQDTLYTPPTVSINSTLQAGLKKMAQPSGRVEPCIVRVSYGNTVLNGIWLDDKVYCPRHVLASDTTVTIDYDAAYHSMRLHNFSISKGNVFLGVVGAIMQGANLVITVSQANVNTPPYSFRTLKAGECFNILACYDGTPAGVYGVNLRSTYTIKGSFVNGACGSPGFVMNGHKVEFVYMHQIELGNASHVGSDMYGNIYGGFEDQPSIQLEGVTTLITENVVSFLYAALINGERWWCSNDRCTIDCFNEWALSSGFTSLSASDGYSMLAAKTGIDVSQILAAIQRLSTGFGGKTILGYASLTDEYTLSEVVRQMYGVNIQSTKTSSALKNLVLMGFFFLLFWSEFFMYSTILWINPGLITTFLGVFVMLSMLLASCIKHKILFLQLFLLPSIIIAACYNFAWDMEVTRMLAAQFDYHVSFLNMDIQGAINIIVCFIGISLHTYRFLDTQLRSYSTYVLSMATVFYTFYYGYDSLSLAIMLLGFGCREWYVGTVSFRLAQFLVSYCPGLISFVGDIKAVLVLYLCFGFFSTVYFGLLYWLNRLLKLTLGCYEFKVSAAEFKYMVANGYTAPRGPFDSVLLSLRLLGVGGHKTIKVSTVQSKLTDLKCANVVLLGCLTNMNIAANSREWSYCVNLHNEINLTSDPEEALEKLLALVAFFLSKQQNFGVDDLIDSFFENRNVLQSVASAFANMPSFIAYEKARINYEEAIASDASPTVIKQLKKAMNTAKGEFDHEASVQKKIQRMADAAAAQMYKDARAVDRKSKVVSAMHSLLFGMLRKLDMSSINQLMELAKDGCIPMSIIPAAAATKLTVITPDLESFSKIRVDNNIYYAGAAWSITDVKDADGRVVVLKEVNADNKDALVWPLHVNCERVVKLQNNEIIPGKLKQRSVKAEGEGFSVDAKALYNTEGGHCFVYALIADKPDLKVVKWEYDGGCKSIELEPPLKFAVEAPNGVQIKYLYYVKNLNNLRRGATLGYIGATVRLQAGKQTELACNSSLLTLCAFAVDPAKAYVNAVKQGAKPVGNCVKMLANGSGSGQAVTNGVEANMNQDSYGGASVCIYCRAHVDHPAMDGACCFKGKYVQIPIGVNDPIRFCIENEVCKVCGCWLNNGCSCDRSSVQSTDQAYLNRARGSSAARLEPCNGTEPEHCVRAFDVYNKDVACIGKFLKVNCVRLKNLDKHDAFFVIKRCTKSVMEHEQSMYNKLSGSNALAMHDFFTWKDGRSIYGNVCRQDLSKYTMMDLCYALRNFDERNCETLKEILVLTGCCDQSYFDNNVWYDPVENEDLHRVYALLGQRVANAMLKCVKLCDEMVTKGVVGVLTLDNQDLNGNFYDFGDFVDVMPGMGIPCCTSYYSYMMPIMTMTNCLACECFMKSDIFGSDFKTYDLLDYDFTDHKVKLFDKYFKYWGQDYHPNCSECYDDMCLLHCSNFNTLFATTIPTTAFGPLCRKVFVDGVPLIATAGYHFKQLGLVWNKDISTHNSRLSMTDLLQFVTDPGLLIASSPALVDQRTVCFSIAALSTGITHQTVKPGHFNKEFYDFLLSQGFFDEGSELTLKHFFFAQKGDAAVADFDYYRYNKPTMLDICMARFTYKVVQRYFECYDGGCITAREVVVTNLDKSAGYPLNRFGKARLFYETFSYEEQDALYAMTKRNILPTMTQLNLKYSISGKARARTVGGVSLLATMTTRQFHQKHLKSIVNTRNAPVVIGTTKFYGGWDNMLKTLMQDVDNGALMGWDYPKCDRAMPSMIRMLAAMVLGSKHVTCCTDSDRFYRLANELAQVLNEVVHSNGGFYVKPGGTTSGDATTAYANSVFNIFQAVSSNVNRLLSVDSNVCNNLYVKKLQRDIYDNCYRSSAVDDSVVTDFYNYLKKHFSMMILSDDGVVCHNKEYAALGYVSDISAFKATLYYQNNVFMSTAKCWVEEDLSVGPHEFCSQHTMQIVDADGEYYLPYPDPSRILSAGVFVDDVVKTDPVILLERYVSLAIDAYPLSKHPNREYRKVFYVLLDWVKHLHNTLNQGILETFSVTLLDDVQSKFWDEAFYAGMYEKSTVLQAAGMCIVCGSQTVLRCGDCLRRPLLCTKCAYDHVVGTTHRFILSITPYVCNTSGCNVNDVTKLFLGGLNYYCHDHKPQLSFPLCANGNIFGLYKNSAVGSLDVEVFNKLSMSEWSDVSDYKLANDVKESLRLFAAETIKAKEESVKSSYACATLKEIIGPKELLLQWEVGKAKPPLNRNSVFTCFQISKDSKWQVGEFTFEKLDYGSDTVCYKSNVTAKLVPGMIFVLTSHNVLSLKAPTIANQEKYSTIYKLYPSLNVDDAYSSLVPYYQLIGKQKITTIQGPPGSGKSHCVIGLGLYYPSARIVFAACSHAAVDSLCHKAAKAYSVDRCSRIIPARARVECYSGFKPNNTAAQYIFSTVNALPEVNADIVVIDEVSMCTNYDLSIVNARVAYKHIVYVGDPQQLPAPRTMITRGVLQPEDYNVVTQRMCGVGPDVFLHKCYRCPAEVVNTVSELVYENKFKPVKDHSKQCFKMFVKGNVQIDNGSSVNKKQLEVVKAFIAKNPKWSRAVFISPYNSQNYVAGRMLGLQTQTVDSAQGSEYDYVIYTQTSDTSHALNVNRFNVAITRTKIGILCIMCDKALYDTLKFFEISQSDLQSVPGGCGLFKDCYKFEQDLPPAHATTYMALSDKFKTDKELAVNIGHSDVRYEHVVSYMGFRFDMNIPNFHSLFCTRDFAMRNVRGWIGMDVEGAHVCGDNIGTNVPLQVGFSNGVDFVVQPEGCVVNNDGNIVKPVKARAPPGEQFTHLVPLMRKGQSWYVVRRRIVQMVCDCLNGLSDIVIFVLWAGGLELTTMKYFVKIGPVQHCDCGKEARCYNSATHAYYCFAHALGCDYLYNPFVIDIQQWGYTGSLSSNHHEICNVHRNEHVASGDAIMTRCLAIHDCFVKNVDWSITYPFIANENAINKSGRVVQRHIMKAALKVYNPKAVHDIGNPKGIRCVPSSVPWYCYDKQPINSNVKMLEYDYMTHGQLDGMCLFWNCNVDMYPEFSIVCRFDTRCRSQLSLEGVNGGALYVNNHAFHTPAYDKRAFAKLKPMPFFFYDDGECDISQGQINYVPLRATVCITKCNIGGAVCKHHASLYRSYVEAYNTFVQNGFNIWCPISFDVYNLWQTLVDTNLQGLENIAYNVIKKGSFVGEPGELPVAVINDRVSVRDGVSDNVIFVNKTSLPTNIAFELYAKRKIGLTPPLTILKNMGVVATYGFVLWDYDADRPFSNFTKAVCKYTDFDEDVCTCFDNSIQGAFERFTLCRNGVLISNVAIKKLHGIRLNFGYLNGVAVSSVTDGETTKPVDWYIYQRKDCSFVEPVDGYYSQGRNATTFLPRSQMEKDFLELDTGLFISKYGLEDFNFEHIVYGDVSKTTLGGLHLLISQVRLARIGVLKVEDFVESTDDTLHSCSVTYVNDPSSKSVCTYMDILLDDFVVILKNLDLSVTSKVHEVIVDCKAWRWMLWCKDSKVATFYPQLQSAEWKCGYSMPSLYKIQNMCMDACNLYNYGASIKLPDGIMFNVVKYTQLCQFLNTTTICVPHNMRVLHLGAGSDKGVAPGTAVLRRWLPDDAIIVDNDVNDYVSDADFSITGDCTHVYVEDKFDLLISDMYDGRIKSIDGDNVSKDGFFTYINGFIREKLALGGTMVVKITEYSWNKQLYEIAQKFEYWTLFCTSVNTSSSEAFLIGVHYLGDFSSANIIDGNVMHANYIFWRNSTIMTMSYNSVLDLSRFRCKHKATVIITLKDKDITDMVLGLIKNGKLLIRNSQKLLNFSNHLVTTK</sequence>
<evidence type="ECO:0000256" key="18">
    <source>
        <dbReference type="ARBA" id="ARBA00022723"/>
    </source>
</evidence>
<feature type="region of interest" description="GpppA-binding" evidence="53">
    <location>
        <begin position="5977"/>
        <end position="5991"/>
    </location>
</feature>
<dbReference type="CDD" id="cd21712">
    <property type="entry name" value="TM_Y_alphaCoV_Nsp3_C"/>
    <property type="match status" value="1"/>
</dbReference>
<dbReference type="InterPro" id="IPR048672">
    <property type="entry name" value="NSP13_ZBD_CoV"/>
</dbReference>
<dbReference type="GO" id="GO:0044220">
    <property type="term" value="C:host cell perinuclear region of cytoplasm"/>
    <property type="evidence" value="ECO:0007669"/>
    <property type="project" value="UniProtKB-SubCell"/>
</dbReference>
<dbReference type="Pfam" id="PF16348">
    <property type="entry name" value="CoV_NSP4_C"/>
    <property type="match status" value="1"/>
</dbReference>
<evidence type="ECO:0000256" key="53">
    <source>
        <dbReference type="PROSITE-ProRule" id="PRU01299"/>
    </source>
</evidence>
<dbReference type="Pfam" id="PF19218">
    <property type="entry name" value="CoV_NSP3_C"/>
    <property type="match status" value="1"/>
</dbReference>
<dbReference type="Pfam" id="PF00680">
    <property type="entry name" value="RdRP_1"/>
    <property type="match status" value="1"/>
</dbReference>
<dbReference type="PROSITE" id="PS51992">
    <property type="entry name" value="COV_NSP3_Y"/>
    <property type="match status" value="1"/>
</dbReference>
<dbReference type="CDD" id="cd21826">
    <property type="entry name" value="alphaCoV_Nsp7"/>
    <property type="match status" value="1"/>
</dbReference>
<dbReference type="InterPro" id="IPR044353">
    <property type="entry name" value="Nsp3_Ubl2_dom_CoV"/>
</dbReference>
<dbReference type="InterPro" id="IPR037204">
    <property type="entry name" value="NSP7_sf_CoV"/>
</dbReference>
<evidence type="ECO:0000256" key="41">
    <source>
        <dbReference type="ARBA" id="ARBA00023239"/>
    </source>
</evidence>
<evidence type="ECO:0000256" key="48">
    <source>
        <dbReference type="ARBA" id="ARBA00049042"/>
    </source>
</evidence>
<keyword evidence="20" id="KW-0547">Nucleotide-binding</keyword>
<evidence type="ECO:0000256" key="6">
    <source>
        <dbReference type="ARBA" id="ARBA00008087"/>
    </source>
</evidence>
<dbReference type="SUPFAM" id="SSF50494">
    <property type="entry name" value="Trypsin-like serine proteases"/>
    <property type="match status" value="1"/>
</dbReference>
<dbReference type="GO" id="GO:0004843">
    <property type="term" value="F:cysteine-type deubiquitinase activity"/>
    <property type="evidence" value="ECO:0007669"/>
    <property type="project" value="UniProtKB-EC"/>
</dbReference>
<evidence type="ECO:0000256" key="28">
    <source>
        <dbReference type="ARBA" id="ARBA00022833"/>
    </source>
</evidence>
<feature type="transmembrane region" description="Helical" evidence="58">
    <location>
        <begin position="3284"/>
        <end position="3301"/>
    </location>
</feature>
<dbReference type="PROSITE" id="PS51946">
    <property type="entry name" value="COV_NSP4C"/>
    <property type="match status" value="1"/>
</dbReference>
<evidence type="ECO:0000256" key="35">
    <source>
        <dbReference type="ARBA" id="ARBA00022953"/>
    </source>
</evidence>
<keyword evidence="29 52" id="KW-0269">Exonuclease</keyword>
<dbReference type="InterPro" id="IPR037227">
    <property type="entry name" value="EndoU-like"/>
</dbReference>
<evidence type="ECO:0000256" key="46">
    <source>
        <dbReference type="ARBA" id="ARBA00047984"/>
    </source>
</evidence>
<dbReference type="SUPFAM" id="SSF53335">
    <property type="entry name" value="S-adenosyl-L-methionine-dependent methyltransferases"/>
    <property type="match status" value="1"/>
</dbReference>
<dbReference type="Gene3D" id="1.10.1840.10">
    <property type="entry name" value="main proteinase (3clpro) structure, domain 3"/>
    <property type="match status" value="1"/>
</dbReference>
<evidence type="ECO:0000259" key="75">
    <source>
        <dbReference type="PROSITE" id="PS51954"/>
    </source>
</evidence>
<feature type="domain" description="3Ecto" evidence="84">
    <location>
        <begin position="1988"/>
        <end position="2053"/>
    </location>
</feature>
<dbReference type="InterPro" id="IPR043609">
    <property type="entry name" value="NendoU_nidovirus"/>
</dbReference>
<keyword evidence="22 54" id="KW-0255">Endonuclease</keyword>
<dbReference type="Gene3D" id="1.10.8.370">
    <property type="entry name" value="nsp7 replicase"/>
    <property type="match status" value="1"/>
</dbReference>
<dbReference type="InterPro" id="IPR009461">
    <property type="entry name" value="NSP16_CoV-like"/>
</dbReference>
<keyword evidence="33 51" id="KW-0694">RNA-binding</keyword>
<dbReference type="PROSITE" id="PS51943">
    <property type="entry name" value="COV_NSP3A_UBL"/>
    <property type="match status" value="1"/>
</dbReference>
<dbReference type="InterPro" id="IPR044309">
    <property type="entry name" value="NSP5_Mpro_alphaCoV"/>
</dbReference>
<dbReference type="SUPFAM" id="SSF142877">
    <property type="entry name" value="EndoU-like"/>
    <property type="match status" value="1"/>
</dbReference>
<dbReference type="Pfam" id="PF20631">
    <property type="entry name" value="CoV_NSP13_1B"/>
    <property type="match status" value="1"/>
</dbReference>
<dbReference type="InterPro" id="IPR036499">
    <property type="entry name" value="NSP9_sf_CoV"/>
</dbReference>
<evidence type="ECO:0000256" key="12">
    <source>
        <dbReference type="ARBA" id="ARBA00022662"/>
    </source>
</evidence>
<dbReference type="InterPro" id="IPR037230">
    <property type="entry name" value="NSP8_sf_CoV"/>
</dbReference>
<evidence type="ECO:0000256" key="36">
    <source>
        <dbReference type="ARBA" id="ARBA00022989"/>
    </source>
</evidence>
<dbReference type="InterPro" id="IPR043612">
    <property type="entry name" value="CoV_NSP4_N"/>
</dbReference>
<dbReference type="GO" id="GO:0044172">
    <property type="term" value="C:host cell endoplasmic reticulum-Golgi intermediate compartment"/>
    <property type="evidence" value="ECO:0007669"/>
    <property type="project" value="UniProtKB-SubCell"/>
</dbReference>
<dbReference type="GO" id="GO:0004482">
    <property type="term" value="F:mRNA 5'-cap (guanine-N7-)-methyltransferase activity"/>
    <property type="evidence" value="ECO:0007669"/>
    <property type="project" value="InterPro"/>
</dbReference>
<dbReference type="InterPro" id="IPR018995">
    <property type="entry name" value="RNA_synth_NSP10_CoV"/>
</dbReference>
<dbReference type="Pfam" id="PF19216">
    <property type="entry name" value="CoV_NSP15_M"/>
    <property type="match status" value="1"/>
</dbReference>
<dbReference type="InterPro" id="IPR001205">
    <property type="entry name" value="RNA-dir_pol_C"/>
</dbReference>
<dbReference type="PROSITE" id="PS51993">
    <property type="entry name" value="COV_3ECTO"/>
    <property type="match status" value="1"/>
</dbReference>
<comment type="catalytic activity">
    <reaction evidence="46">
        <text>ATP + H2O = ADP + phosphate + H(+)</text>
        <dbReference type="Rhea" id="RHEA:13065"/>
        <dbReference type="ChEBI" id="CHEBI:15377"/>
        <dbReference type="ChEBI" id="CHEBI:15378"/>
        <dbReference type="ChEBI" id="CHEBI:30616"/>
        <dbReference type="ChEBI" id="CHEBI:43474"/>
        <dbReference type="ChEBI" id="CHEBI:456216"/>
        <dbReference type="EC" id="3.6.4.13"/>
    </reaction>
</comment>
<feature type="domain" description="N7-MTase" evidence="75">
    <location>
        <begin position="5865"/>
        <end position="6086"/>
    </location>
</feature>
<evidence type="ECO:0000259" key="68">
    <source>
        <dbReference type="PROSITE" id="PS51947"/>
    </source>
</evidence>
<dbReference type="CDD" id="cd21167">
    <property type="entry name" value="M_alpha_beta_cv_Nsp15-like"/>
    <property type="match status" value="1"/>
</dbReference>
<feature type="transmembrane region" description="Helical" evidence="58">
    <location>
        <begin position="2765"/>
        <end position="2794"/>
    </location>
</feature>
<feature type="transmembrane region" description="Helical" evidence="58">
    <location>
        <begin position="3418"/>
        <end position="3439"/>
    </location>
</feature>
<keyword evidence="12" id="KW-1130">Modulation of host ubiquitin pathway by virus</keyword>
<dbReference type="InterPro" id="IPR038123">
    <property type="entry name" value="NSP4_C_sf_CoV"/>
</dbReference>
<dbReference type="SUPFAM" id="SSF143076">
    <property type="entry name" value="Coronavirus NSP8-like"/>
    <property type="match status" value="1"/>
</dbReference>
<dbReference type="InterPro" id="IPR046438">
    <property type="entry name" value="NIV_2_O_MTASE"/>
</dbReference>
<evidence type="ECO:0000259" key="82">
    <source>
        <dbReference type="PROSITE" id="PS51991"/>
    </source>
</evidence>
<feature type="domain" description="Macro" evidence="61">
    <location>
        <begin position="1244"/>
        <end position="1411"/>
    </location>
</feature>
<dbReference type="GO" id="GO:0003723">
    <property type="term" value="F:RNA binding"/>
    <property type="evidence" value="ECO:0007669"/>
    <property type="project" value="UniProtKB-KW"/>
</dbReference>
<dbReference type="GO" id="GO:0039648">
    <property type="term" value="P:symbiont-mediated perturbation of host ubiquitin-like protein modification"/>
    <property type="evidence" value="ECO:0007669"/>
    <property type="project" value="UniProtKB-KW"/>
</dbReference>
<dbReference type="GO" id="GO:0004483">
    <property type="term" value="F:methyltransferase cap1 activity"/>
    <property type="evidence" value="ECO:0007669"/>
    <property type="project" value="UniProtKB-EC"/>
</dbReference>
<comment type="cofactor">
    <cofactor evidence="2">
        <name>Mn(2+)</name>
        <dbReference type="ChEBI" id="CHEBI:29035"/>
    </cofactor>
</comment>
<dbReference type="GO" id="GO:0005524">
    <property type="term" value="F:ATP binding"/>
    <property type="evidence" value="ECO:0007669"/>
    <property type="project" value="UniProtKB-KW"/>
</dbReference>
<keyword evidence="40" id="KW-1035">Host cytoplasm</keyword>
<feature type="region of interest" description="ZF1" evidence="55">
    <location>
        <begin position="2131"/>
        <end position="2144"/>
    </location>
</feature>
<dbReference type="GO" id="GO:0004519">
    <property type="term" value="F:endonuclease activity"/>
    <property type="evidence" value="ECO:0007669"/>
    <property type="project" value="UniProtKB-UniRule"/>
</dbReference>
<evidence type="ECO:0000256" key="45">
    <source>
        <dbReference type="ARBA" id="ARBA00043928"/>
    </source>
</evidence>
<dbReference type="InterPro" id="IPR036333">
    <property type="entry name" value="NSP10_sf_CoV"/>
</dbReference>
<dbReference type="InterPro" id="IPR043613">
    <property type="entry name" value="CoV_NSP2_C"/>
</dbReference>
<evidence type="ECO:0000256" key="34">
    <source>
        <dbReference type="ARBA" id="ARBA00022931"/>
    </source>
</evidence>
<evidence type="ECO:0000256" key="39">
    <source>
        <dbReference type="ARBA" id="ARBA00023157"/>
    </source>
</evidence>
<organism evidence="86">
    <name type="scientific">Bat Coronavirus RpGX17</name>
    <dbReference type="NCBI Taxonomy" id="3018899"/>
    <lineage>
        <taxon>Viruses</taxon>
        <taxon>Riboviria</taxon>
        <taxon>Orthornavirae</taxon>
        <taxon>Pisuviricota</taxon>
        <taxon>Pisoniviricetes</taxon>
        <taxon>Nidovirales</taxon>
        <taxon>Cornidovirineae</taxon>
        <taxon>Coronaviridae</taxon>
        <taxon>Orthocoronavirinae</taxon>
    </lineage>
</organism>
<evidence type="ECO:0000259" key="84">
    <source>
        <dbReference type="PROSITE" id="PS51993"/>
    </source>
</evidence>
<dbReference type="PANTHER" id="PTHR43788:SF16">
    <property type="entry name" value="HELICASE WITH ZINC FINGER 2"/>
    <property type="match status" value="1"/>
</dbReference>
<feature type="active site" evidence="52">
    <location>
        <position position="5662"/>
    </location>
</feature>
<feature type="active site" evidence="52">
    <location>
        <position position="5842"/>
    </location>
</feature>
<dbReference type="Pfam" id="PF13604">
    <property type="entry name" value="AAA_30"/>
    <property type="match status" value="1"/>
</dbReference>
<dbReference type="SUPFAM" id="SSF52949">
    <property type="entry name" value="Macro domain-like"/>
    <property type="match status" value="1"/>
</dbReference>
<dbReference type="Pfam" id="PF13087">
    <property type="entry name" value="AAA_12"/>
    <property type="match status" value="1"/>
</dbReference>
<feature type="transmembrane region" description="Helical" evidence="58">
    <location>
        <begin position="3258"/>
        <end position="3278"/>
    </location>
</feature>
<dbReference type="PROSITE" id="PS50507">
    <property type="entry name" value="RDRP_SSRNA_POS"/>
    <property type="match status" value="1"/>
</dbReference>
<dbReference type="InterPro" id="IPR044401">
    <property type="entry name" value="NSP15_NendoU_CoV"/>
</dbReference>
<dbReference type="SUPFAM" id="SSF101816">
    <property type="entry name" value="Replicase NSP9"/>
    <property type="match status" value="1"/>
</dbReference>
<dbReference type="InterPro" id="IPR014829">
    <property type="entry name" value="NSP8_CoV"/>
</dbReference>
<evidence type="ECO:0000259" key="64">
    <source>
        <dbReference type="PROSITE" id="PS51657"/>
    </source>
</evidence>
<evidence type="ECO:0000256" key="51">
    <source>
        <dbReference type="PROSITE-ProRule" id="PRU01296"/>
    </source>
</evidence>
<feature type="domain" description="NiRAN" evidence="68">
    <location>
        <begin position="4052"/>
        <end position="4301"/>
    </location>
</feature>
<dbReference type="InterPro" id="IPR044369">
    <property type="entry name" value="NSP6_alphaCoV"/>
</dbReference>
<evidence type="ECO:0000256" key="14">
    <source>
        <dbReference type="ARBA" id="ARBA00022679"/>
    </source>
</evidence>
<keyword evidence="36 58" id="KW-1133">Transmembrane helix</keyword>
<evidence type="ECO:0000256" key="7">
    <source>
        <dbReference type="ARBA" id="ARBA00022482"/>
    </source>
</evidence>
<dbReference type="Pfam" id="PF05409">
    <property type="entry name" value="Peptidase_C30"/>
    <property type="match status" value="1"/>
</dbReference>
<evidence type="ECO:0000259" key="78">
    <source>
        <dbReference type="PROSITE" id="PS51960"/>
    </source>
</evidence>
<dbReference type="Pfam" id="PF19212">
    <property type="entry name" value="CoV_NSP2_C"/>
    <property type="match status" value="2"/>
</dbReference>
<evidence type="ECO:0000256" key="23">
    <source>
        <dbReference type="ARBA" id="ARBA00022771"/>
    </source>
</evidence>
<feature type="domain" description="Peptidase C30" evidence="62">
    <location>
        <begin position="2946"/>
        <end position="3247"/>
    </location>
</feature>
<evidence type="ECO:0000259" key="69">
    <source>
        <dbReference type="PROSITE" id="PS51948"/>
    </source>
</evidence>
<evidence type="ECO:0000259" key="66">
    <source>
        <dbReference type="PROSITE" id="PS51944"/>
    </source>
</evidence>
<dbReference type="Pfam" id="PF20632">
    <property type="entry name" value="CoV_NSP13_ZBD"/>
    <property type="match status" value="1"/>
</dbReference>
<dbReference type="SUPFAM" id="SSF56672">
    <property type="entry name" value="DNA/RNA polymerases"/>
    <property type="match status" value="1"/>
</dbReference>
<dbReference type="CDD" id="cd21514">
    <property type="entry name" value="alphaCoV_Nsp2_HCoV-229E-like"/>
    <property type="match status" value="1"/>
</dbReference>
<dbReference type="InterPro" id="IPR003593">
    <property type="entry name" value="AAA+_ATPase"/>
</dbReference>
<dbReference type="PROSITE" id="PS51961">
    <property type="entry name" value="AV_NSP11N_COV_NSP15M"/>
    <property type="match status" value="1"/>
</dbReference>
<dbReference type="Pfam" id="PF08715">
    <property type="entry name" value="CoV_peptidase"/>
    <property type="match status" value="2"/>
</dbReference>
<evidence type="ECO:0000313" key="86">
    <source>
        <dbReference type="EMBL" id="WCC63017.1"/>
    </source>
</evidence>
<dbReference type="InterPro" id="IPR046436">
    <property type="entry name" value="NIV_EXON"/>
</dbReference>
<dbReference type="InterPro" id="IPR014822">
    <property type="entry name" value="NSP9_CoV"/>
</dbReference>
<feature type="domain" description="Nsp4C" evidence="67">
    <location>
        <begin position="2850"/>
        <end position="2945"/>
    </location>
</feature>
<dbReference type="InterPro" id="IPR044313">
    <property type="entry name" value="NSP14_alphaCoV"/>
</dbReference>
<dbReference type="Pfam" id="PF19215">
    <property type="entry name" value="CoV_NSP15_C"/>
    <property type="match status" value="1"/>
</dbReference>
<dbReference type="CDD" id="cd21558">
    <property type="entry name" value="alphaCoV-Nsp6"/>
    <property type="match status" value="1"/>
</dbReference>
<evidence type="ECO:0000256" key="37">
    <source>
        <dbReference type="ARBA" id="ARBA00023050"/>
    </source>
</evidence>
<evidence type="ECO:0000256" key="52">
    <source>
        <dbReference type="PROSITE-ProRule" id="PRU01298"/>
    </source>
</evidence>
<keyword evidence="38 58" id="KW-0472">Membrane</keyword>
<dbReference type="PROSITE" id="PS51951">
    <property type="entry name" value="COV_NSP9_SSRNA_BD"/>
    <property type="match status" value="1"/>
</dbReference>
<dbReference type="InterPro" id="IPR046440">
    <property type="entry name" value="AV_NSP11N_COV_NSP15M"/>
</dbReference>
<keyword evidence="7" id="KW-1113">Inhibition of host RLR pathway by virus</keyword>
<keyword evidence="9" id="KW-0945">Host-virus interaction</keyword>
<evidence type="ECO:0000259" key="63">
    <source>
        <dbReference type="PROSITE" id="PS51653"/>
    </source>
</evidence>
<feature type="domain" description="Ubiquitin-like" evidence="65">
    <location>
        <begin position="898"/>
        <end position="992"/>
    </location>
</feature>
<dbReference type="CDD" id="cd21689">
    <property type="entry name" value="stalk_CoV_Nsp13-like"/>
    <property type="match status" value="1"/>
</dbReference>
<dbReference type="PROSITE" id="PS51154">
    <property type="entry name" value="MACRO"/>
    <property type="match status" value="1"/>
</dbReference>
<dbReference type="InterPro" id="IPR049894">
    <property type="entry name" value="COV_NSP3_3ECTO"/>
</dbReference>
<dbReference type="InterPro" id="IPR002589">
    <property type="entry name" value="Macro_dom"/>
</dbReference>
<evidence type="ECO:0000256" key="9">
    <source>
        <dbReference type="ARBA" id="ARBA00022581"/>
    </source>
</evidence>
<dbReference type="Gene3D" id="2.40.10.250">
    <property type="entry name" value="Replicase NSP9"/>
    <property type="match status" value="1"/>
</dbReference>
<evidence type="ECO:0000256" key="5">
    <source>
        <dbReference type="ARBA" id="ARBA00004452"/>
    </source>
</evidence>
<evidence type="ECO:0000256" key="24">
    <source>
        <dbReference type="ARBA" id="ARBA00022786"/>
    </source>
</evidence>
<dbReference type="GO" id="GO:0039548">
    <property type="term" value="P:symbiont-mediated suppression of host cytoplasmic pattern recognition receptor signaling pathway via inhibition of IRF3 activity"/>
    <property type="evidence" value="ECO:0007669"/>
    <property type="project" value="UniProtKB-KW"/>
</dbReference>
<dbReference type="PROSITE" id="PS51944">
    <property type="entry name" value="COV_NSP3D_UBL"/>
    <property type="match status" value="1"/>
</dbReference>
<dbReference type="InterPro" id="IPR009466">
    <property type="entry name" value="NSP14_CoV"/>
</dbReference>
<evidence type="ECO:0000256" key="10">
    <source>
        <dbReference type="ARBA" id="ARBA00022603"/>
    </source>
</evidence>
<dbReference type="InterPro" id="IPR013016">
    <property type="entry name" value="Peptidase_C16_CoV"/>
</dbReference>
<keyword evidence="30" id="KW-0067">ATP-binding</keyword>
<dbReference type="Pfam" id="PF09401">
    <property type="entry name" value="CoV_NSP10"/>
    <property type="match status" value="1"/>
</dbReference>
<dbReference type="CDD" id="cd23527">
    <property type="entry name" value="capping_2-OMTase_alphaCoV_Nsp16"/>
    <property type="match status" value="1"/>
</dbReference>
<feature type="disulfide bond" evidence="56">
    <location>
        <begin position="2004"/>
        <end position="2031"/>
    </location>
</feature>
<feature type="region of interest" description="Y4" evidence="55">
    <location>
        <begin position="2365"/>
        <end position="2466"/>
    </location>
</feature>
<feature type="domain" description="ExoN" evidence="74">
    <location>
        <begin position="5642"/>
        <end position="5856"/>
    </location>
</feature>
<dbReference type="InterPro" id="IPR046435">
    <property type="entry name" value="N7_MTase_CoV"/>
</dbReference>
<dbReference type="Gene3D" id="1.10.150.420">
    <property type="entry name" value="Coronavirus nonstructural protein 4 C-terminus"/>
    <property type="match status" value="1"/>
</dbReference>
<evidence type="ECO:0000259" key="77">
    <source>
        <dbReference type="PROSITE" id="PS51958"/>
    </source>
</evidence>
<dbReference type="InterPro" id="IPR043610">
    <property type="entry name" value="NSP6_CoV"/>
</dbReference>
<dbReference type="InterPro" id="IPR044330">
    <property type="entry name" value="NSP15_alpha_betaCoV_N"/>
</dbReference>
<feature type="region of interest" description="CoV-Y" evidence="55">
    <location>
        <begin position="2218"/>
        <end position="2466"/>
    </location>
</feature>
<evidence type="ECO:0000256" key="1">
    <source>
        <dbReference type="ARBA" id="ARBA00000707"/>
    </source>
</evidence>
<keyword evidence="15 58" id="KW-0812">Transmembrane</keyword>
<evidence type="ECO:0000256" key="38">
    <source>
        <dbReference type="ARBA" id="ARBA00023136"/>
    </source>
</evidence>
<dbReference type="GO" id="GO:0000175">
    <property type="term" value="F:3'-5'-RNA exonuclease activity"/>
    <property type="evidence" value="ECO:0007669"/>
    <property type="project" value="InterPro"/>
</dbReference>
<dbReference type="CDD" id="cd21588">
    <property type="entry name" value="alphaCoV_RdRp"/>
    <property type="match status" value="1"/>
</dbReference>
<dbReference type="CDD" id="cd21665">
    <property type="entry name" value="alphaCoV_Nsp5_Mpro"/>
    <property type="match status" value="1"/>
</dbReference>
<evidence type="ECO:0000256" key="25">
    <source>
        <dbReference type="ARBA" id="ARBA00022801"/>
    </source>
</evidence>
<evidence type="ECO:0000259" key="72">
    <source>
        <dbReference type="PROSITE" id="PS51951"/>
    </source>
</evidence>
<comment type="catalytic activity">
    <reaction evidence="43">
        <text>uridylyl-uridylyl-ribonucleotide-RNA = a 3'-end uridylyl-2',3'-cyclophospho-uridine-RNA + a 5'-end dephospho-ribonucleoside-RNA</text>
        <dbReference type="Rhea" id="RHEA:67732"/>
        <dbReference type="Rhea" id="RHEA-COMP:13936"/>
        <dbReference type="Rhea" id="RHEA-COMP:17334"/>
        <dbReference type="Rhea" id="RHEA-COMP:17335"/>
        <dbReference type="ChEBI" id="CHEBI:138284"/>
        <dbReference type="ChEBI" id="CHEBI:173079"/>
        <dbReference type="ChEBI" id="CHEBI:173080"/>
    </reaction>
</comment>
<dbReference type="InterPro" id="IPR044357">
    <property type="entry name" value="NSP3_Ubl1_dom_CoV"/>
</dbReference>
<dbReference type="Pfam" id="PF06478">
    <property type="entry name" value="CoV_RPol_N"/>
    <property type="match status" value="1"/>
</dbReference>
<dbReference type="CDD" id="cd21473">
    <property type="entry name" value="cv_Nsp4_TM"/>
    <property type="match status" value="1"/>
</dbReference>
<feature type="domain" description="RdRp catalytic" evidence="59">
    <location>
        <begin position="4653"/>
        <end position="4815"/>
    </location>
</feature>
<evidence type="ECO:0000256" key="32">
    <source>
        <dbReference type="ARBA" id="ARBA00022876"/>
    </source>
</evidence>
<feature type="domain" description="Nsp15 N-terminal oligomerization" evidence="78">
    <location>
        <begin position="6089"/>
        <end position="6149"/>
    </location>
</feature>
<evidence type="ECO:0000259" key="80">
    <source>
        <dbReference type="PROSITE" id="PS51962"/>
    </source>
</evidence>
<keyword evidence="26" id="KW-0347">Helicase</keyword>
<evidence type="ECO:0000259" key="81">
    <source>
        <dbReference type="PROSITE" id="PS51989"/>
    </source>
</evidence>
<dbReference type="InterPro" id="IPR043608">
    <property type="entry name" value="CoV_NSP15_M"/>
</dbReference>
<comment type="catalytic activity">
    <reaction evidence="1">
        <text>Thiol-dependent hydrolysis of ester, thioester, amide, peptide and isopeptide bonds formed by the C-terminal Gly of ubiquitin (a 76-residue protein attached to proteins as an intracellular targeting signal).</text>
        <dbReference type="EC" id="3.4.19.12"/>
    </reaction>
</comment>
<feature type="domain" description="CoV Nsp3 Y" evidence="83">
    <location>
        <begin position="2127"/>
        <end position="2466"/>
    </location>
</feature>
<evidence type="ECO:0000259" key="83">
    <source>
        <dbReference type="PROSITE" id="PS51992"/>
    </source>
</evidence>
<feature type="region of interest" description="ZF2" evidence="55">
    <location>
        <begin position="2177"/>
        <end position="2187"/>
    </location>
</feature>
<dbReference type="InterPro" id="IPR043504">
    <property type="entry name" value="Peptidase_S1_PA_chymotrypsin"/>
</dbReference>
<evidence type="ECO:0000256" key="47">
    <source>
        <dbReference type="ARBA" id="ARBA00047995"/>
    </source>
</evidence>
<dbReference type="InterPro" id="IPR007094">
    <property type="entry name" value="RNA-dir_pol_PSvirus"/>
</dbReference>
<dbReference type="Pfam" id="PF08710">
    <property type="entry name" value="CoV_NSP9"/>
    <property type="match status" value="1"/>
</dbReference>
<dbReference type="PROSITE" id="PS51947">
    <property type="entry name" value="NIRAN"/>
    <property type="match status" value="1"/>
</dbReference>
<dbReference type="InterPro" id="IPR044371">
    <property type="entry name" value="Macro_X_NSP3-like"/>
</dbReference>
<dbReference type="InterPro" id="IPR044343">
    <property type="entry name" value="NSP13_1B_dom_CoV"/>
</dbReference>
<evidence type="ECO:0000256" key="29">
    <source>
        <dbReference type="ARBA" id="ARBA00022839"/>
    </source>
</evidence>
<dbReference type="InterPro" id="IPR043477">
    <property type="entry name" value="Peptidase_C30_dom3_CoV"/>
</dbReference>
<dbReference type="CDD" id="cd21901">
    <property type="entry name" value="alpha_betaCoV_Nsp10"/>
    <property type="match status" value="1"/>
</dbReference>
<keyword evidence="28 55" id="KW-0862">Zinc</keyword>
<dbReference type="GO" id="GO:0006508">
    <property type="term" value="P:proteolysis"/>
    <property type="evidence" value="ECO:0007669"/>
    <property type="project" value="UniProtKB-KW"/>
</dbReference>
<dbReference type="InterPro" id="IPR050534">
    <property type="entry name" value="Coronavir_polyprotein_1ab"/>
</dbReference>
<dbReference type="PROSITE" id="PS51442">
    <property type="entry name" value="M_PRO"/>
    <property type="match status" value="1"/>
</dbReference>
<feature type="domain" description="RdRp Nsp7 cofactor" evidence="70">
    <location>
        <begin position="3526"/>
        <end position="3608"/>
    </location>
</feature>
<evidence type="ECO:0000256" key="19">
    <source>
        <dbReference type="ARBA" id="ARBA00022737"/>
    </source>
</evidence>
<feature type="transmembrane region" description="Helical" evidence="58">
    <location>
        <begin position="2735"/>
        <end position="2753"/>
    </location>
</feature>
<evidence type="ECO:0000256" key="2">
    <source>
        <dbReference type="ARBA" id="ARBA00001936"/>
    </source>
</evidence>
<dbReference type="Pfam" id="PF08716">
    <property type="entry name" value="CoV_NSP7"/>
    <property type="match status" value="1"/>
</dbReference>
<feature type="transmembrane region" description="Helical" evidence="58">
    <location>
        <begin position="1979"/>
        <end position="1998"/>
    </location>
</feature>
<dbReference type="PROSITE" id="PS51962">
    <property type="entry name" value="COV_NSP1"/>
    <property type="match status" value="1"/>
</dbReference>
<dbReference type="InterPro" id="IPR027352">
    <property type="entry name" value="NSP13_ZBD_CoV-like"/>
</dbReference>
<feature type="disulfide bond" evidence="56">
    <location>
        <begin position="2022"/>
        <end position="2028"/>
    </location>
</feature>
<keyword evidence="37" id="KW-1072">Activation of host autophagy by virus</keyword>
<dbReference type="CDD" id="cd21401">
    <property type="entry name" value="ZBD_cv_Nsp13-like"/>
    <property type="match status" value="1"/>
</dbReference>
<dbReference type="InterPro" id="IPR046441">
    <property type="entry name" value="RdRp_CoV"/>
</dbReference>
<evidence type="ECO:0000256" key="30">
    <source>
        <dbReference type="ARBA" id="ARBA00022840"/>
    </source>
</evidence>
<dbReference type="GO" id="GO:0008242">
    <property type="term" value="F:omega peptidase activity"/>
    <property type="evidence" value="ECO:0007669"/>
    <property type="project" value="InterPro"/>
</dbReference>
<evidence type="ECO:0000256" key="15">
    <source>
        <dbReference type="ARBA" id="ARBA00022692"/>
    </source>
</evidence>
<keyword evidence="10 53" id="KW-0489">Methyltransferase</keyword>
<keyword evidence="23 49" id="KW-0863">Zinc-finger</keyword>
<feature type="domain" description="Nidovirus-type SAM-dependent 2'-O-MTase" evidence="76">
    <location>
        <begin position="6432"/>
        <end position="6728"/>
    </location>
</feature>
<dbReference type="InterPro" id="IPR044863">
    <property type="entry name" value="NIRAN"/>
</dbReference>
<dbReference type="Pfam" id="PF08717">
    <property type="entry name" value="CoV_NSP8"/>
    <property type="match status" value="1"/>
</dbReference>
<feature type="active site" evidence="52">
    <location>
        <position position="5837"/>
    </location>
</feature>
<feature type="transmembrane region" description="Helical" evidence="58">
    <location>
        <begin position="2814"/>
        <end position="2838"/>
    </location>
</feature>
<keyword evidence="21" id="KW-0688">Ribosomal frameshifting</keyword>
<comment type="catalytic activity">
    <reaction evidence="48">
        <text>a 5'-end (N(7)-methyl 5'-triphosphoguanosine)-ribonucleoside in mRNA + S-adenosyl-L-methionine = a 5'-end (N(7)-methyl 5'-triphosphoguanosine)-(2'-O-methyl-ribonucleoside) in mRNA + S-adenosyl-L-homocysteine + H(+)</text>
        <dbReference type="Rhea" id="RHEA:67020"/>
        <dbReference type="Rhea" id="RHEA-COMP:17167"/>
        <dbReference type="Rhea" id="RHEA-COMP:17168"/>
        <dbReference type="ChEBI" id="CHEBI:15378"/>
        <dbReference type="ChEBI" id="CHEBI:57856"/>
        <dbReference type="ChEBI" id="CHEBI:59789"/>
        <dbReference type="ChEBI" id="CHEBI:156461"/>
        <dbReference type="ChEBI" id="CHEBI:167609"/>
        <dbReference type="EC" id="2.1.1.57"/>
    </reaction>
</comment>
<evidence type="ECO:0000256" key="11">
    <source>
        <dbReference type="ARBA" id="ARBA00022632"/>
    </source>
</evidence>
<dbReference type="CDD" id="cd21723">
    <property type="entry name" value="alphaCoV_Nsp13-helicase"/>
    <property type="match status" value="1"/>
</dbReference>
<keyword evidence="25 54" id="KW-0378">Hydrolase</keyword>
<dbReference type="SMART" id="SM00382">
    <property type="entry name" value="AAA"/>
    <property type="match status" value="1"/>
</dbReference>
<evidence type="ECO:0000256" key="56">
    <source>
        <dbReference type="PROSITE-ProRule" id="PRU01337"/>
    </source>
</evidence>
<feature type="domain" description="CoV Nsp1 globular" evidence="80">
    <location>
        <begin position="2"/>
        <end position="109"/>
    </location>
</feature>
<evidence type="ECO:0000256" key="22">
    <source>
        <dbReference type="ARBA" id="ARBA00022759"/>
    </source>
</evidence>
<dbReference type="Pfam" id="PF06460">
    <property type="entry name" value="CoV_Methyltr_2"/>
    <property type="match status" value="1"/>
</dbReference>
<dbReference type="Gene3D" id="2.40.10.10">
    <property type="entry name" value="Trypsin-like serine proteases"/>
    <property type="match status" value="2"/>
</dbReference>
<keyword evidence="11" id="KW-1090">Inhibition of host innate immune response by virus</keyword>
<feature type="domain" description="Nsp9 ssRNA-binding" evidence="72">
    <location>
        <begin position="3804"/>
        <end position="3911"/>
    </location>
</feature>
<evidence type="ECO:0000256" key="49">
    <source>
        <dbReference type="PROSITE-ProRule" id="PRU00444"/>
    </source>
</evidence>
<dbReference type="PROSITE" id="PS51948">
    <property type="entry name" value="COV_NSP12_RDRP"/>
    <property type="match status" value="1"/>
</dbReference>
<evidence type="ECO:0000256" key="33">
    <source>
        <dbReference type="ARBA" id="ARBA00022884"/>
    </source>
</evidence>
<feature type="domain" description="Peptidase C16" evidence="60">
    <location>
        <begin position="1018"/>
        <end position="1266"/>
    </location>
</feature>
<dbReference type="SMART" id="SM00506">
    <property type="entry name" value="A1pp"/>
    <property type="match status" value="1"/>
</dbReference>
<feature type="transmembrane region" description="Helical" evidence="58">
    <location>
        <begin position="2055"/>
        <end position="2075"/>
    </location>
</feature>
<dbReference type="GO" id="GO:0019082">
    <property type="term" value="P:viral protein processing"/>
    <property type="evidence" value="ECO:0007669"/>
    <property type="project" value="InterPro"/>
</dbReference>
<dbReference type="Pfam" id="PF06471">
    <property type="entry name" value="CoV_ExoN"/>
    <property type="match status" value="1"/>
</dbReference>
<evidence type="ECO:0000256" key="58">
    <source>
        <dbReference type="SAM" id="Phobius"/>
    </source>
</evidence>
<dbReference type="InterPro" id="IPR046443">
    <property type="entry name" value="a/bCoV_NSP1_glob"/>
</dbReference>
<dbReference type="GO" id="GO:0039694">
    <property type="term" value="P:viral RNA genome replication"/>
    <property type="evidence" value="ECO:0007669"/>
    <property type="project" value="InterPro"/>
</dbReference>
<dbReference type="GO" id="GO:0003724">
    <property type="term" value="F:RNA helicase activity"/>
    <property type="evidence" value="ECO:0007669"/>
    <property type="project" value="UniProtKB-EC"/>
</dbReference>
<comment type="function">
    <text evidence="44">RNA-directed RNA polymerase that catalyzes the transcription of viral genomic and subgenomic RNAs. Acts in complex with nsp7 and nsp8 to transcribe both the minus and positive strands of genomic RNA. The kinase-like NiRAN domain of NSP12 attaches one or more nucleotides to the amino terminus of NSP9, forming a covalent RNA-protein intermediate that serves as transcription/replication primer. Subgenomic RNAs (sgRNAs) are formed by discontinuous transcription: The polymerase has the ability to pause at transcription-regulating sequences (TRS) and jump to the leader TRS, resulting in a major deletion. This creates a series of subgenomic RNAs that are replicated, transcribed and translated. In addition, Nsp12 is a subunit of the viral RNA capping enzyme that catalyzes the RNA guanylyltransferase reaction for genomic and sub-genomic RNAs. Subsequently, the NiRAN domain transfers RNA to GDP, and forms the core cap structure GpppA-RNA.</text>
</comment>
<dbReference type="GO" id="GO:0003968">
    <property type="term" value="F:RNA-directed RNA polymerase activity"/>
    <property type="evidence" value="ECO:0007669"/>
    <property type="project" value="UniProtKB-KW"/>
</dbReference>
<dbReference type="PROSITE" id="PS51960">
    <property type="entry name" value="COV_NSP15_NTD"/>
    <property type="match status" value="1"/>
</dbReference>
<feature type="transmembrane region" description="Helical" evidence="58">
    <location>
        <begin position="1914"/>
        <end position="1932"/>
    </location>
</feature>
<feature type="transmembrane region" description="Helical" evidence="58">
    <location>
        <begin position="3446"/>
        <end position="3466"/>
    </location>
</feature>
<keyword evidence="32" id="KW-1127">Modulation of host ubiquitin pathway by viral deubiquitinase</keyword>
<feature type="domain" description="Nsp12 Interface" evidence="85">
    <location>
        <begin position="4307"/>
        <end position="4405"/>
    </location>
</feature>
<dbReference type="InterPro" id="IPR044322">
    <property type="entry name" value="NSP15_M_alpha_beta_CoV"/>
</dbReference>
<evidence type="ECO:0000256" key="55">
    <source>
        <dbReference type="PROSITE-ProRule" id="PRU01336"/>
    </source>
</evidence>
<dbReference type="GO" id="GO:0006351">
    <property type="term" value="P:DNA-templated transcription"/>
    <property type="evidence" value="ECO:0007669"/>
    <property type="project" value="InterPro"/>
</dbReference>
<keyword evidence="24" id="KW-0833">Ubl conjugation pathway</keyword>
<feature type="domain" description="NendoU" evidence="77">
    <location>
        <begin position="6288"/>
        <end position="6428"/>
    </location>
</feature>
<evidence type="ECO:0000259" key="59">
    <source>
        <dbReference type="PROSITE" id="PS50507"/>
    </source>
</evidence>
<reference evidence="86" key="1">
    <citation type="submission" date="2023-01" db="EMBL/GenBank/DDBJ databases">
        <title>Panoramic Analysis of Coronaviruses Carried by Representative Bat Species in Southern China to Better Understand the Coronavirus Sphere.</title>
        <authorList>
            <person name="Han Y."/>
            <person name="Xu P."/>
            <person name="Wang Y."/>
            <person name="Zhao W."/>
            <person name="Wang J."/>
            <person name="Jin Q."/>
            <person name="Wu Z."/>
        </authorList>
    </citation>
    <scope>NUCLEOTIDE SEQUENCE</scope>
    <source>
        <strain evidence="86">BtRp-AlphaCoV/GX2017-Q217</strain>
    </source>
</reference>
<dbReference type="Gene3D" id="1.10.8.1190">
    <property type="match status" value="2"/>
</dbReference>
<evidence type="ECO:0000256" key="42">
    <source>
        <dbReference type="ARBA" id="ARBA00023280"/>
    </source>
</evidence>
<keyword evidence="35" id="KW-0693">Viral RNA replication</keyword>
<dbReference type="InterPro" id="IPR043611">
    <property type="entry name" value="CoV_NSP3_C"/>
</dbReference>
<dbReference type="CDD" id="cd21161">
    <property type="entry name" value="NendoU_cv_Nsp15-like"/>
    <property type="match status" value="1"/>
</dbReference>
<dbReference type="SUPFAM" id="SSF52540">
    <property type="entry name" value="P-loop containing nucleoside triphosphate hydrolases"/>
    <property type="match status" value="1"/>
</dbReference>
<comment type="catalytic activity">
    <reaction evidence="47">
        <text>ATP + H2O = ADP + phosphate + H(+)</text>
        <dbReference type="Rhea" id="RHEA:13065"/>
        <dbReference type="ChEBI" id="CHEBI:15377"/>
        <dbReference type="ChEBI" id="CHEBI:15378"/>
        <dbReference type="ChEBI" id="CHEBI:30616"/>
        <dbReference type="ChEBI" id="CHEBI:43474"/>
        <dbReference type="ChEBI" id="CHEBI:456216"/>
        <dbReference type="EC" id="3.6.4.12"/>
    </reaction>
</comment>
<dbReference type="Gene3D" id="3.40.50.11580">
    <property type="match status" value="1"/>
</dbReference>
<dbReference type="GO" id="GO:0033644">
    <property type="term" value="C:host cell membrane"/>
    <property type="evidence" value="ECO:0007669"/>
    <property type="project" value="UniProtKB-SubCell"/>
</dbReference>
<name>A0AA49ECR4_9NIDO</name>
<dbReference type="PROSITE" id="PS51653">
    <property type="entry name" value="CV_ZBD"/>
    <property type="match status" value="1"/>
</dbReference>
<dbReference type="InterPro" id="IPR008740">
    <property type="entry name" value="Peptidase_C30_CoV"/>
</dbReference>
<dbReference type="Pfam" id="PF19213">
    <property type="entry name" value="CoV_NSP6"/>
    <property type="match status" value="1"/>
</dbReference>
<dbReference type="Pfam" id="PF19217">
    <property type="entry name" value="CoV_NSP4_N"/>
    <property type="match status" value="1"/>
</dbReference>
<dbReference type="InterPro" id="IPR043178">
    <property type="entry name" value="PLpro_thumb_sf_CoV"/>
</dbReference>
<dbReference type="InterPro" id="IPR027417">
    <property type="entry name" value="P-loop_NTPase"/>
</dbReference>
<dbReference type="InterPro" id="IPR043606">
    <property type="entry name" value="CoV_NSP15_N"/>
</dbReference>
<dbReference type="Pfam" id="PF19211">
    <property type="entry name" value="CoV_NSP2_N"/>
    <property type="match status" value="1"/>
</dbReference>
<dbReference type="PROSITE" id="PS51952">
    <property type="entry name" value="COV_EXON_MTASE_COACT"/>
    <property type="match status" value="1"/>
</dbReference>
<dbReference type="CDD" id="cd21409">
    <property type="entry name" value="1B_cv_Nsp13-like"/>
    <property type="match status" value="1"/>
</dbReference>
<dbReference type="InterPro" id="IPR047566">
    <property type="entry name" value="CoV_NSP3_Y"/>
</dbReference>
<dbReference type="PROSITE" id="PS51955">
    <property type="entry name" value="NIV_2_O_MTASE"/>
    <property type="match status" value="1"/>
</dbReference>
<feature type="active site" evidence="54">
    <location>
        <position position="6318"/>
    </location>
</feature>
<feature type="domain" description="Ubiquitin-like" evidence="66">
    <location>
        <begin position="1590"/>
        <end position="1645"/>
    </location>
</feature>
<evidence type="ECO:0000259" key="61">
    <source>
        <dbReference type="PROSITE" id="PS51154"/>
    </source>
</evidence>
<keyword evidence="34" id="KW-1092">Inhibition of host IRF3 by virus</keyword>
<dbReference type="CDD" id="cd21660">
    <property type="entry name" value="alphaCoV_Nsp14"/>
    <property type="match status" value="1"/>
</dbReference>
<evidence type="ECO:0000256" key="21">
    <source>
        <dbReference type="ARBA" id="ARBA00022758"/>
    </source>
</evidence>
<dbReference type="PROSITE" id="PS51953">
    <property type="entry name" value="NIV_EXON"/>
    <property type="match status" value="1"/>
</dbReference>
<dbReference type="CDD" id="cd21830">
    <property type="entry name" value="alphaCoV_Nsp8"/>
    <property type="match status" value="1"/>
</dbReference>
<feature type="transmembrane region" description="Helical" evidence="58">
    <location>
        <begin position="3352"/>
        <end position="3373"/>
    </location>
</feature>
<evidence type="ECO:0000256" key="40">
    <source>
        <dbReference type="ARBA" id="ARBA00023200"/>
    </source>
</evidence>
<dbReference type="GO" id="GO:0043139">
    <property type="term" value="F:5'-3' DNA helicase activity"/>
    <property type="evidence" value="ECO:0007669"/>
    <property type="project" value="TreeGrafter"/>
</dbReference>
<feature type="binding site" evidence="53">
    <location>
        <begin position="5900"/>
        <end position="5906"/>
    </location>
    <ligand>
        <name>S-adenosyl-L-methionine</name>
        <dbReference type="ChEBI" id="CHEBI:59789"/>
    </ligand>
</feature>
<dbReference type="Gene3D" id="3.30.160.820">
    <property type="entry name" value="Nsp15 N-terminal domain-like"/>
    <property type="match status" value="1"/>
</dbReference>
<keyword evidence="8" id="KW-0696">RNA-directed RNA polymerase</keyword>
<dbReference type="GO" id="GO:0008270">
    <property type="term" value="F:zinc ion binding"/>
    <property type="evidence" value="ECO:0007669"/>
    <property type="project" value="UniProtKB-UniRule"/>
</dbReference>
<dbReference type="Pfam" id="PF01661">
    <property type="entry name" value="Macro"/>
    <property type="match status" value="1"/>
</dbReference>